<dbReference type="PRINTS" id="PR00385">
    <property type="entry name" value="P450"/>
</dbReference>
<dbReference type="InterPro" id="IPR001128">
    <property type="entry name" value="Cyt_P450"/>
</dbReference>
<evidence type="ECO:0000256" key="2">
    <source>
        <dbReference type="ARBA" id="ARBA00003690"/>
    </source>
</evidence>
<accession>A0ABM4AMB7</accession>
<keyword evidence="9" id="KW-0812">Transmembrane</keyword>
<dbReference type="SUPFAM" id="SSF48264">
    <property type="entry name" value="Cytochrome P450"/>
    <property type="match status" value="2"/>
</dbReference>
<keyword evidence="10" id="KW-1185">Reference proteome</keyword>
<dbReference type="PANTHER" id="PTHR24291:SF105">
    <property type="entry name" value="CYTOCHROME P450 4P1-RELATED"/>
    <property type="match status" value="1"/>
</dbReference>
<reference evidence="11" key="2">
    <citation type="submission" date="2025-08" db="UniProtKB">
        <authorList>
            <consortium name="RefSeq"/>
        </authorList>
    </citation>
    <scope>IDENTIFICATION</scope>
    <source>
        <tissue evidence="11">Whole body</tissue>
    </source>
</reference>
<protein>
    <submittedName>
        <fullName evidence="11">Cytochrome P450 10-like</fullName>
    </submittedName>
</protein>
<dbReference type="Gene3D" id="1.10.630.10">
    <property type="entry name" value="Cytochrome P450"/>
    <property type="match status" value="2"/>
</dbReference>
<evidence type="ECO:0000256" key="5">
    <source>
        <dbReference type="ARBA" id="ARBA00022723"/>
    </source>
</evidence>
<feature type="transmembrane region" description="Helical" evidence="9">
    <location>
        <begin position="6"/>
        <end position="23"/>
    </location>
</feature>
<keyword evidence="9" id="KW-1133">Transmembrane helix</keyword>
<dbReference type="InterPro" id="IPR002401">
    <property type="entry name" value="Cyt_P450_E_grp-I"/>
</dbReference>
<keyword evidence="5" id="KW-0479">Metal-binding</keyword>
<evidence type="ECO:0000256" key="1">
    <source>
        <dbReference type="ARBA" id="ARBA00001971"/>
    </source>
</evidence>
<dbReference type="RefSeq" id="XP_064072443.1">
    <property type="nucleotide sequence ID" value="XM_064216373.1"/>
</dbReference>
<keyword evidence="4" id="KW-0349">Heme</keyword>
<name>A0ABM4AMB7_VANTA</name>
<evidence type="ECO:0000256" key="3">
    <source>
        <dbReference type="ARBA" id="ARBA00010617"/>
    </source>
</evidence>
<feature type="transmembrane region" description="Helical" evidence="9">
    <location>
        <begin position="503"/>
        <end position="521"/>
    </location>
</feature>
<dbReference type="CDD" id="cd20628">
    <property type="entry name" value="CYP4"/>
    <property type="match status" value="2"/>
</dbReference>
<sequence length="1001" mass="117359">MFWILSFLVVLLLMLCYYIEYLIRDEKFDKIPGPKGQFLIGNGYECLMESAQFFAYFRNLTSKYKDICKFKIFNVKFVLLYNPEDIETILTNTKYNDKGYIYYFLRPWLKDGLLISDGAKWHQRRKILTPAFHFNILRHFSTILVENSERFVEDLRPETDKSGTDIYPLIAGMTLNSICETAMGTSLDKEKKDFGTKYKDAIHTLGTYILHRVQRFWLHPMTLFNLSAVGRSQKKLLNEISSFRDHVIKKRRQNGTYKNLYTDVVNESGDDLIGQKKRLAMLDLLLETEVKGEIDIEGINEEVDTFMFEGHDTTAAAIQYAFMLIANHPDVQDKILEECRQIFGTSDRKPTMSDLADMKYLECCIKETLRLYPSVYFIARYCKQEIKLKNYECPAGSDCSILIFDLHRRSDQFVEPLKFRPERFQEEPTWHPFAYIPFSAGPRNCIGQKFAMMEMKLAISAVLQQYRLLPVTKPEDIDFIADIILRPKEPIYVKFEIRIKLKMIWTLLLTAVLILILYHYINYLFKDEKFDKIPGPKGTFLIENGLDFLMESAQLFAYFRNLANKYKDIYKLKIFNKKFVIIQNPEDIETVLTNTKYNDKGFMYYFLRPWLNDGLLVSDGAKWHQRRKILTPAFHFNILRNFSTILVENSEKLVESLRSETDKSGTEIYPLIAGMTLNSICETAMGTALDKNSKDIGKNYKDAIHILGKYIVYRSERFWLYPMTLFNLSSVGRHQKKLLKDIGSFRDRVIKQRREDGTYKNLYTEVMNEKEDDVSIGEKKRLAMLDLLLETEEKGKIDIQGINEEVDTFMFEGHDTTAAALQYAFMLIANHPEVQDKILEECRQIFGTSDQKPTMSDLADMKYLECCIKETLRLYPSVYFIIRYCKQELKLKNYEIPPGSDCSILIFDLHRRSDQFVEPLKFRPERFQEEPTWHPFAYIPFSAGPRNCIGQKFAMMEMKLAISAVLQQYRLLPVTKPEDIVFIADIILRPMDPIYVKFEKR</sequence>
<evidence type="ECO:0000256" key="8">
    <source>
        <dbReference type="ARBA" id="ARBA00023033"/>
    </source>
</evidence>
<keyword evidence="9" id="KW-0472">Membrane</keyword>
<reference evidence="10" key="1">
    <citation type="submission" date="2025-05" db="UniProtKB">
        <authorList>
            <consortium name="RefSeq"/>
        </authorList>
    </citation>
    <scope>NUCLEOTIDE SEQUENCE [LARGE SCALE GENOMIC DNA]</scope>
</reference>
<dbReference type="Pfam" id="PF00067">
    <property type="entry name" value="p450"/>
    <property type="match status" value="2"/>
</dbReference>
<evidence type="ECO:0000313" key="11">
    <source>
        <dbReference type="RefSeq" id="XP_064072443.1"/>
    </source>
</evidence>
<comment type="similarity">
    <text evidence="3">Belongs to the cytochrome P450 family.</text>
</comment>
<dbReference type="InterPro" id="IPR036396">
    <property type="entry name" value="Cyt_P450_sf"/>
</dbReference>
<keyword evidence="7" id="KW-0408">Iron</keyword>
<evidence type="ECO:0000256" key="9">
    <source>
        <dbReference type="SAM" id="Phobius"/>
    </source>
</evidence>
<dbReference type="InterPro" id="IPR050196">
    <property type="entry name" value="Cytochrome_P450_Monoox"/>
</dbReference>
<comment type="function">
    <text evidence="2">May be involved in the metabolism of insect hormones and in the breakdown of synthetic insecticides.</text>
</comment>
<evidence type="ECO:0000256" key="6">
    <source>
        <dbReference type="ARBA" id="ARBA00023002"/>
    </source>
</evidence>
<proteinExistence type="inferred from homology"/>
<gene>
    <name evidence="11" type="primary">LOC113394681</name>
</gene>
<keyword evidence="6" id="KW-0560">Oxidoreductase</keyword>
<dbReference type="PRINTS" id="PR00463">
    <property type="entry name" value="EP450I"/>
</dbReference>
<organism evidence="10 11">
    <name type="scientific">Vanessa tameamea</name>
    <name type="common">Kamehameha butterfly</name>
    <dbReference type="NCBI Taxonomy" id="334116"/>
    <lineage>
        <taxon>Eukaryota</taxon>
        <taxon>Metazoa</taxon>
        <taxon>Ecdysozoa</taxon>
        <taxon>Arthropoda</taxon>
        <taxon>Hexapoda</taxon>
        <taxon>Insecta</taxon>
        <taxon>Pterygota</taxon>
        <taxon>Neoptera</taxon>
        <taxon>Endopterygota</taxon>
        <taxon>Lepidoptera</taxon>
        <taxon>Glossata</taxon>
        <taxon>Ditrysia</taxon>
        <taxon>Papilionoidea</taxon>
        <taxon>Nymphalidae</taxon>
        <taxon>Nymphalinae</taxon>
        <taxon>Vanessa</taxon>
    </lineage>
</organism>
<dbReference type="PROSITE" id="PS00086">
    <property type="entry name" value="CYTOCHROME_P450"/>
    <property type="match status" value="2"/>
</dbReference>
<dbReference type="InterPro" id="IPR017972">
    <property type="entry name" value="Cyt_P450_CS"/>
</dbReference>
<dbReference type="PANTHER" id="PTHR24291">
    <property type="entry name" value="CYTOCHROME P450 FAMILY 4"/>
    <property type="match status" value="1"/>
</dbReference>
<dbReference type="Proteomes" id="UP001652626">
    <property type="component" value="Chromosome 2"/>
</dbReference>
<comment type="cofactor">
    <cofactor evidence="1">
        <name>heme</name>
        <dbReference type="ChEBI" id="CHEBI:30413"/>
    </cofactor>
</comment>
<evidence type="ECO:0000313" key="10">
    <source>
        <dbReference type="Proteomes" id="UP001652626"/>
    </source>
</evidence>
<evidence type="ECO:0000256" key="4">
    <source>
        <dbReference type="ARBA" id="ARBA00022617"/>
    </source>
</evidence>
<evidence type="ECO:0000256" key="7">
    <source>
        <dbReference type="ARBA" id="ARBA00023004"/>
    </source>
</evidence>
<keyword evidence="8" id="KW-0503">Monooxygenase</keyword>